<dbReference type="EMBL" id="BAABHF010000042">
    <property type="protein sequence ID" value="GAA4507934.1"/>
    <property type="molecule type" value="Genomic_DNA"/>
</dbReference>
<sequence>MLASMNRPDWEYDDSLIEALTFDEDESAESARVTIWHKALTC</sequence>
<protein>
    <submittedName>
        <fullName evidence="1">Uncharacterized protein</fullName>
    </submittedName>
</protein>
<reference evidence="2" key="1">
    <citation type="journal article" date="2019" name="Int. J. Syst. Evol. Microbiol.">
        <title>The Global Catalogue of Microorganisms (GCM) 10K type strain sequencing project: providing services to taxonomists for standard genome sequencing and annotation.</title>
        <authorList>
            <consortium name="The Broad Institute Genomics Platform"/>
            <consortium name="The Broad Institute Genome Sequencing Center for Infectious Disease"/>
            <person name="Wu L."/>
            <person name="Ma J."/>
        </authorList>
    </citation>
    <scope>NUCLEOTIDE SEQUENCE [LARGE SCALE GENOMIC DNA]</scope>
    <source>
        <strain evidence="2">JCM 17933</strain>
    </source>
</reference>
<dbReference type="Proteomes" id="UP001500503">
    <property type="component" value="Unassembled WGS sequence"/>
</dbReference>
<proteinExistence type="predicted"/>
<evidence type="ECO:0000313" key="2">
    <source>
        <dbReference type="Proteomes" id="UP001500503"/>
    </source>
</evidence>
<comment type="caution">
    <text evidence="1">The sequence shown here is derived from an EMBL/GenBank/DDBJ whole genome shotgun (WGS) entry which is preliminary data.</text>
</comment>
<gene>
    <name evidence="1" type="ORF">GCM10023191_067060</name>
</gene>
<evidence type="ECO:0000313" key="1">
    <source>
        <dbReference type="EMBL" id="GAA4507934.1"/>
    </source>
</evidence>
<name>A0ABP8QPE5_9ACTN</name>
<organism evidence="1 2">
    <name type="scientific">Actinoallomurus oryzae</name>
    <dbReference type="NCBI Taxonomy" id="502180"/>
    <lineage>
        <taxon>Bacteria</taxon>
        <taxon>Bacillati</taxon>
        <taxon>Actinomycetota</taxon>
        <taxon>Actinomycetes</taxon>
        <taxon>Streptosporangiales</taxon>
        <taxon>Thermomonosporaceae</taxon>
        <taxon>Actinoallomurus</taxon>
    </lineage>
</organism>
<accession>A0ABP8QPE5</accession>
<keyword evidence="2" id="KW-1185">Reference proteome</keyword>